<sequence length="569" mass="60790">MRFDPMGALQQLGRSLMLPIAVLPIAGLLLRMGQPDLLDIAFIAQAGNAIFEHLPLIFAIGVAVGIADDSNGAAGLAGAIGYLVITAVLEALNPDINMGVLAGIIAGVVAGLWYNRCKNIALPDYLAFFAGRRFIPIVTGLTALALGWLLGWIWPPVQHAIDLSGQWMIDSGELGLFVYGTLNRLLIVTGLHHVLNSLVWFVFGNYEGATGDLHRFFAGDPNAGSFMAGFFPVMMFGLPAAALAMYHTAAKDQRARVGGMLFSLALTAFLTGITEPLEFTFIFLAPALYAVHAVLTGVSMALMSWLGVKLGFTFSAGTFDYLLSYGLSSRGWLLIPVGLLYAVLYYMIFRWAIVRFDLKTPGREDVSQTPTMENDGEVQARGPAFVTALGGGDNLTSVGACTTRLRLVVQDVEKIDEATLKSLGARGVLKLKGGHLQVVMGPIADGVAEDIRAALKARGKAVEVPDTARVMAPSAEQTAPAQTSLKDADLSRWLEALGGVGNLRRSELVALSRVRLEVSEPSRLDHDALSTLGAAGVQPLGDHCLHLIMGEQAWIVAQQLAAEIQRDGR</sequence>
<dbReference type="SUPFAM" id="SSF55604">
    <property type="entry name" value="Glucose permease domain IIB"/>
    <property type="match status" value="2"/>
</dbReference>
<dbReference type="GO" id="GO:0015572">
    <property type="term" value="F:N-acetylglucosamine transmembrane transporter activity"/>
    <property type="evidence" value="ECO:0007669"/>
    <property type="project" value="InterPro"/>
</dbReference>
<keyword evidence="8" id="KW-0418">Kinase</keyword>
<dbReference type="PANTHER" id="PTHR30009">
    <property type="entry name" value="CYTOCHROME C-TYPE SYNTHESIS PROTEIN AND PTS TRANSMEMBRANE COMPONENT"/>
    <property type="match status" value="1"/>
</dbReference>
<dbReference type="InterPro" id="IPR013013">
    <property type="entry name" value="PTS_EIIC_1"/>
</dbReference>
<evidence type="ECO:0000256" key="6">
    <source>
        <dbReference type="ARBA" id="ARBA00022683"/>
    </source>
</evidence>
<keyword evidence="7" id="KW-0812">Transmembrane</keyword>
<dbReference type="GO" id="GO:0019866">
    <property type="term" value="C:organelle inner membrane"/>
    <property type="evidence" value="ECO:0007669"/>
    <property type="project" value="InterPro"/>
</dbReference>
<dbReference type="GO" id="GO:0005886">
    <property type="term" value="C:plasma membrane"/>
    <property type="evidence" value="ECO:0007669"/>
    <property type="project" value="UniProtKB-SubCell"/>
</dbReference>
<dbReference type="PROSITE" id="PS01035">
    <property type="entry name" value="PTS_EIIB_TYPE_1_CYS"/>
    <property type="match status" value="1"/>
</dbReference>
<comment type="subcellular location">
    <subcellularLocation>
        <location evidence="1">Cell membrane</location>
        <topology evidence="1">Multi-pass membrane protein</topology>
    </subcellularLocation>
</comment>
<dbReference type="PROSITE" id="PS51103">
    <property type="entry name" value="PTS_EIIC_TYPE_1"/>
    <property type="match status" value="1"/>
</dbReference>
<evidence type="ECO:0000256" key="4">
    <source>
        <dbReference type="ARBA" id="ARBA00022597"/>
    </source>
</evidence>
<protein>
    <submittedName>
        <fullName evidence="11">PTS N-acetyl-D-glucosamine transporter</fullName>
    </submittedName>
</protein>
<dbReference type="Gene3D" id="3.30.1360.60">
    <property type="entry name" value="Glucose permease domain IIB"/>
    <property type="match status" value="2"/>
</dbReference>
<dbReference type="GO" id="GO:0015764">
    <property type="term" value="P:N-acetylglucosamine transport"/>
    <property type="evidence" value="ECO:0007669"/>
    <property type="project" value="TreeGrafter"/>
</dbReference>
<evidence type="ECO:0000313" key="11">
    <source>
        <dbReference type="EMBL" id="ART64533.1"/>
    </source>
</evidence>
<evidence type="ECO:0000256" key="1">
    <source>
        <dbReference type="ARBA" id="ARBA00004651"/>
    </source>
</evidence>
<evidence type="ECO:0000256" key="2">
    <source>
        <dbReference type="ARBA" id="ARBA00022448"/>
    </source>
</evidence>
<keyword evidence="2" id="KW-0813">Transport</keyword>
<dbReference type="GO" id="GO:0009401">
    <property type="term" value="P:phosphoenolpyruvate-dependent sugar phosphotransferase system"/>
    <property type="evidence" value="ECO:0007669"/>
    <property type="project" value="UniProtKB-KW"/>
</dbReference>
<dbReference type="Proteomes" id="UP000194457">
    <property type="component" value="Chromosome"/>
</dbReference>
<reference evidence="11 12" key="1">
    <citation type="submission" date="2017-05" db="EMBL/GenBank/DDBJ databases">
        <authorList>
            <person name="Song R."/>
            <person name="Chenine A.L."/>
            <person name="Ruprecht R.M."/>
        </authorList>
    </citation>
    <scope>NUCLEOTIDE SEQUENCE [LARGE SCALE GENOMIC DNA]</scope>
    <source>
        <strain evidence="11">SW32</strain>
    </source>
</reference>
<name>A0A240UTX4_9GAMM</name>
<proteinExistence type="predicted"/>
<dbReference type="Pfam" id="PF02378">
    <property type="entry name" value="PTS_EIIC"/>
    <property type="match status" value="1"/>
</dbReference>
<dbReference type="InterPro" id="IPR003352">
    <property type="entry name" value="PTS_EIIC"/>
</dbReference>
<evidence type="ECO:0000256" key="3">
    <source>
        <dbReference type="ARBA" id="ARBA00022475"/>
    </source>
</evidence>
<dbReference type="GO" id="GO:0016301">
    <property type="term" value="F:kinase activity"/>
    <property type="evidence" value="ECO:0007669"/>
    <property type="project" value="UniProtKB-KW"/>
</dbReference>
<dbReference type="CDD" id="cd00212">
    <property type="entry name" value="PTS_IIB_glc"/>
    <property type="match status" value="1"/>
</dbReference>
<dbReference type="InterPro" id="IPR036878">
    <property type="entry name" value="Glu_permease_IIB"/>
</dbReference>
<keyword evidence="6" id="KW-0598">Phosphotransferase system</keyword>
<dbReference type="NCBIfam" id="TIGR01998">
    <property type="entry name" value="PTS-II-BC-nag"/>
    <property type="match status" value="1"/>
</dbReference>
<dbReference type="GO" id="GO:0090563">
    <property type="term" value="F:protein-phosphocysteine-sugar phosphotransferase activity"/>
    <property type="evidence" value="ECO:0007669"/>
    <property type="project" value="TreeGrafter"/>
</dbReference>
<dbReference type="Pfam" id="PF00367">
    <property type="entry name" value="PTS_EIIB"/>
    <property type="match status" value="1"/>
</dbReference>
<dbReference type="NCBIfam" id="TIGR00826">
    <property type="entry name" value="EIIB_glc"/>
    <property type="match status" value="1"/>
</dbReference>
<keyword evidence="10" id="KW-0472">Membrane</keyword>
<evidence type="ECO:0000256" key="9">
    <source>
        <dbReference type="ARBA" id="ARBA00022989"/>
    </source>
</evidence>
<dbReference type="EMBL" id="CP021358">
    <property type="protein sequence ID" value="ART64533.1"/>
    <property type="molecule type" value="Genomic_DNA"/>
</dbReference>
<evidence type="ECO:0000256" key="10">
    <source>
        <dbReference type="ARBA" id="ARBA00023136"/>
    </source>
</evidence>
<organism evidence="11 12">
    <name type="scientific">Kushneria marisflavi</name>
    <dbReference type="NCBI Taxonomy" id="157779"/>
    <lineage>
        <taxon>Bacteria</taxon>
        <taxon>Pseudomonadati</taxon>
        <taxon>Pseudomonadota</taxon>
        <taxon>Gammaproteobacteria</taxon>
        <taxon>Oceanospirillales</taxon>
        <taxon>Halomonadaceae</taxon>
        <taxon>Kushneria</taxon>
    </lineage>
</organism>
<dbReference type="PANTHER" id="PTHR30009:SF4">
    <property type="entry name" value="PTS SYSTEM N-ACETYLGLUCOSAMINE-SPECIFIC EIICBA COMPONENT"/>
    <property type="match status" value="1"/>
</dbReference>
<dbReference type="GO" id="GO:0008982">
    <property type="term" value="F:protein-N(PI)-phosphohistidine-sugar phosphotransferase activity"/>
    <property type="evidence" value="ECO:0007669"/>
    <property type="project" value="InterPro"/>
</dbReference>
<evidence type="ECO:0000256" key="7">
    <source>
        <dbReference type="ARBA" id="ARBA00022692"/>
    </source>
</evidence>
<keyword evidence="12" id="KW-1185">Reference proteome</keyword>
<dbReference type="InterPro" id="IPR001996">
    <property type="entry name" value="PTS_IIB_1"/>
</dbReference>
<dbReference type="AlphaFoldDB" id="A0A240UTX4"/>
<keyword evidence="9" id="KW-1133">Transmembrane helix</keyword>
<dbReference type="PROSITE" id="PS51098">
    <property type="entry name" value="PTS_EIIB_TYPE_1"/>
    <property type="match status" value="1"/>
</dbReference>
<accession>A0A240UTX4</accession>
<dbReference type="InterPro" id="IPR050429">
    <property type="entry name" value="PTS_Glucose_EIICBA"/>
</dbReference>
<dbReference type="InterPro" id="IPR010974">
    <property type="entry name" value="PTS_IIBC_nag"/>
</dbReference>
<dbReference type="OrthoDB" id="7571469at2"/>
<keyword evidence="4" id="KW-0762">Sugar transport</keyword>
<evidence type="ECO:0000256" key="8">
    <source>
        <dbReference type="ARBA" id="ARBA00022777"/>
    </source>
</evidence>
<evidence type="ECO:0000313" key="12">
    <source>
        <dbReference type="Proteomes" id="UP000194457"/>
    </source>
</evidence>
<dbReference type="InterPro" id="IPR018113">
    <property type="entry name" value="PTrfase_EIIB_Cys"/>
</dbReference>
<dbReference type="KEGG" id="kma:B9H00_02055"/>
<keyword evidence="5" id="KW-0808">Transferase</keyword>
<gene>
    <name evidence="11" type="ORF">B9H00_02055</name>
</gene>
<evidence type="ECO:0000256" key="5">
    <source>
        <dbReference type="ARBA" id="ARBA00022679"/>
    </source>
</evidence>
<keyword evidence="3" id="KW-1003">Cell membrane</keyword>